<sequence length="146" mass="16858">MCPKGKENMNIKTIVHDPRDLPNEPVAGLNEKPLRYLLEKIEKLSLERQKPPKAYLLTSAEPGYGKTFLIGRLIQEGRGLANFICIPPFENPERAWHSLLRKFIDEMLKPEYLLTDRHDYNSLPPAQLDMFIHLLFGNLLADVIKH</sequence>
<reference evidence="1 2" key="1">
    <citation type="submission" date="2016-05" db="EMBL/GenBank/DDBJ databases">
        <title>Diversity and Homogeneity among Thermoacidophilic Verrucomicrobia Methanotrophs Linked with Geographical Origin.</title>
        <authorList>
            <person name="Erikstad H.-A."/>
            <person name="Smestad N.B."/>
            <person name="Ceballos R.M."/>
            <person name="Birkeland N.-K."/>
        </authorList>
    </citation>
    <scope>NUCLEOTIDE SEQUENCE [LARGE SCALE GENOMIC DNA]</scope>
    <source>
        <strain evidence="1 2">Phi</strain>
    </source>
</reference>
<keyword evidence="2" id="KW-1185">Reference proteome</keyword>
<evidence type="ECO:0008006" key="3">
    <source>
        <dbReference type="Google" id="ProtNLM"/>
    </source>
</evidence>
<dbReference type="Proteomes" id="UP000297713">
    <property type="component" value="Unassembled WGS sequence"/>
</dbReference>
<evidence type="ECO:0000313" key="2">
    <source>
        <dbReference type="Proteomes" id="UP000297713"/>
    </source>
</evidence>
<gene>
    <name evidence="1" type="ORF">A7Q10_09905</name>
</gene>
<evidence type="ECO:0000313" key="1">
    <source>
        <dbReference type="EMBL" id="TFE67125.1"/>
    </source>
</evidence>
<comment type="caution">
    <text evidence="1">The sequence shown here is derived from an EMBL/GenBank/DDBJ whole genome shotgun (WGS) entry which is preliminary data.</text>
</comment>
<protein>
    <recommendedName>
        <fullName evidence="3">Orc1-like AAA ATPase domain-containing protein</fullName>
    </recommendedName>
</protein>
<organism evidence="1 2">
    <name type="scientific">Methylacidiphilum caldifontis</name>
    <dbReference type="NCBI Taxonomy" id="2795386"/>
    <lineage>
        <taxon>Bacteria</taxon>
        <taxon>Pseudomonadati</taxon>
        <taxon>Verrucomicrobiota</taxon>
        <taxon>Methylacidiphilae</taxon>
        <taxon>Methylacidiphilales</taxon>
        <taxon>Methylacidiphilaceae</taxon>
        <taxon>Methylacidiphilum (ex Ratnadevi et al. 2023)</taxon>
    </lineage>
</organism>
<accession>A0A4Y8P8Z9</accession>
<dbReference type="AlphaFoldDB" id="A0A4Y8P8Z9"/>
<dbReference type="EMBL" id="LXQC01000161">
    <property type="protein sequence ID" value="TFE67125.1"/>
    <property type="molecule type" value="Genomic_DNA"/>
</dbReference>
<name>A0A4Y8P8Z9_9BACT</name>
<proteinExistence type="predicted"/>